<dbReference type="GO" id="GO:0016887">
    <property type="term" value="F:ATP hydrolysis activity"/>
    <property type="evidence" value="ECO:0007669"/>
    <property type="project" value="TreeGrafter"/>
</dbReference>
<name>A0A7D5Z593_9NEIS</name>
<sequence>MPKRWQDQAAGLRQMVSPTHCRSISLCGGRGDSGTTTLVINLAAALSERQREVMIVDEFTGSQNVSSRLHLSHGFTLEHVLRHEATLADSLIETPQGFQLLSIAGKPQIIAHLNDAEQHWLAAEFEAITEYVDYLLLDTRPMGSNGIPSLSLAADDVLVVLSNRAESLTDAYATIKQLAQEYARRDFRVLVNRVESLGEAMALFDRLRSVCQQFLGASLGLKLVGYVPEDTKLNRATRLGKTVLEAFPDTEASMALRQLADVILRWIPPKVAHDSAGHFVHRLVESSRLLHERLHHG</sequence>
<protein>
    <submittedName>
        <fullName evidence="4">AAA family ATPase</fullName>
    </submittedName>
</protein>
<proteinExistence type="predicted"/>
<dbReference type="InterPro" id="IPR050625">
    <property type="entry name" value="ParA/MinD_ATPase"/>
</dbReference>
<dbReference type="InterPro" id="IPR002586">
    <property type="entry name" value="CobQ/CobB/MinD/ParA_Nub-bd_dom"/>
</dbReference>
<dbReference type="EMBL" id="CP058952">
    <property type="protein sequence ID" value="QLI80722.1"/>
    <property type="molecule type" value="Genomic_DNA"/>
</dbReference>
<feature type="domain" description="CobQ/CobB/MinD/ParA nucleotide binding" evidence="3">
    <location>
        <begin position="24"/>
        <end position="242"/>
    </location>
</feature>
<dbReference type="AlphaFoldDB" id="A0A7D5Z593"/>
<reference evidence="4 5" key="1">
    <citation type="journal article" date="2016" name="Int. J. Syst. Evol. Microbiol.">
        <title>Chitinibacter fontanus sp. nov., isolated from a spring.</title>
        <authorList>
            <person name="Sheu S.Y."/>
            <person name="Li Y.S."/>
            <person name="Young C.C."/>
            <person name="Chen W.M."/>
        </authorList>
    </citation>
    <scope>NUCLEOTIDE SEQUENCE [LARGE SCALE GENOMIC DNA]</scope>
    <source>
        <strain evidence="4 5">STM-7</strain>
    </source>
</reference>
<dbReference type="GO" id="GO:0005829">
    <property type="term" value="C:cytosol"/>
    <property type="evidence" value="ECO:0007669"/>
    <property type="project" value="TreeGrafter"/>
</dbReference>
<dbReference type="KEGG" id="cfon:HZU75_03795"/>
<evidence type="ECO:0000313" key="4">
    <source>
        <dbReference type="EMBL" id="QLI80722.1"/>
    </source>
</evidence>
<organism evidence="4 5">
    <name type="scientific">Chitinibacter fontanus</name>
    <dbReference type="NCBI Taxonomy" id="1737446"/>
    <lineage>
        <taxon>Bacteria</taxon>
        <taxon>Pseudomonadati</taxon>
        <taxon>Pseudomonadota</taxon>
        <taxon>Betaproteobacteria</taxon>
        <taxon>Neisseriales</taxon>
        <taxon>Chitinibacteraceae</taxon>
        <taxon>Chitinibacter</taxon>
    </lineage>
</organism>
<evidence type="ECO:0000256" key="1">
    <source>
        <dbReference type="ARBA" id="ARBA00022741"/>
    </source>
</evidence>
<evidence type="ECO:0000256" key="2">
    <source>
        <dbReference type="ARBA" id="ARBA00022840"/>
    </source>
</evidence>
<dbReference type="SUPFAM" id="SSF52540">
    <property type="entry name" value="P-loop containing nucleoside triphosphate hydrolases"/>
    <property type="match status" value="1"/>
</dbReference>
<dbReference type="Gene3D" id="3.40.50.300">
    <property type="entry name" value="P-loop containing nucleotide triphosphate hydrolases"/>
    <property type="match status" value="1"/>
</dbReference>
<dbReference type="GO" id="GO:0009898">
    <property type="term" value="C:cytoplasmic side of plasma membrane"/>
    <property type="evidence" value="ECO:0007669"/>
    <property type="project" value="TreeGrafter"/>
</dbReference>
<accession>A0A7D5Z593</accession>
<evidence type="ECO:0000313" key="5">
    <source>
        <dbReference type="Proteomes" id="UP000510822"/>
    </source>
</evidence>
<keyword evidence="5" id="KW-1185">Reference proteome</keyword>
<dbReference type="Pfam" id="PF01656">
    <property type="entry name" value="CbiA"/>
    <property type="match status" value="1"/>
</dbReference>
<dbReference type="RefSeq" id="WP_180307858.1">
    <property type="nucleotide sequence ID" value="NZ_CP058952.1"/>
</dbReference>
<dbReference type="GO" id="GO:0051782">
    <property type="term" value="P:negative regulation of cell division"/>
    <property type="evidence" value="ECO:0007669"/>
    <property type="project" value="TreeGrafter"/>
</dbReference>
<dbReference type="Proteomes" id="UP000510822">
    <property type="component" value="Chromosome"/>
</dbReference>
<dbReference type="PANTHER" id="PTHR43384:SF4">
    <property type="entry name" value="CELLULOSE BIOSYNTHESIS PROTEIN BCSQ-RELATED"/>
    <property type="match status" value="1"/>
</dbReference>
<dbReference type="GO" id="GO:0005524">
    <property type="term" value="F:ATP binding"/>
    <property type="evidence" value="ECO:0007669"/>
    <property type="project" value="UniProtKB-KW"/>
</dbReference>
<keyword evidence="2" id="KW-0067">ATP-binding</keyword>
<dbReference type="InterPro" id="IPR027417">
    <property type="entry name" value="P-loop_NTPase"/>
</dbReference>
<gene>
    <name evidence="4" type="ORF">HZU75_03795</name>
</gene>
<evidence type="ECO:0000259" key="3">
    <source>
        <dbReference type="Pfam" id="PF01656"/>
    </source>
</evidence>
<keyword evidence="1" id="KW-0547">Nucleotide-binding</keyword>
<dbReference type="PANTHER" id="PTHR43384">
    <property type="entry name" value="SEPTUM SITE-DETERMINING PROTEIN MIND HOMOLOG, CHLOROPLASTIC-RELATED"/>
    <property type="match status" value="1"/>
</dbReference>